<feature type="transmembrane region" description="Helical" evidence="1">
    <location>
        <begin position="61"/>
        <end position="80"/>
    </location>
</feature>
<dbReference type="RefSeq" id="WP_099474904.1">
    <property type="nucleotide sequence ID" value="NZ_CP041025.1"/>
</dbReference>
<dbReference type="AlphaFoldDB" id="A0A2G4YNB9"/>
<dbReference type="Pfam" id="PF09835">
    <property type="entry name" value="DUF2062"/>
    <property type="match status" value="1"/>
</dbReference>
<evidence type="ECO:0000313" key="4">
    <source>
        <dbReference type="Proteomes" id="UP000229730"/>
    </source>
</evidence>
<keyword evidence="1" id="KW-1133">Transmembrane helix</keyword>
<keyword evidence="4" id="KW-1185">Reference proteome</keyword>
<evidence type="ECO:0000313" key="3">
    <source>
        <dbReference type="EMBL" id="PHZ83808.1"/>
    </source>
</evidence>
<sequence>MFKRRKKKHILAVGREYIWPAAGWSRVFSYLRHRLARIPGTPYAIAAGFACGAAVSFTPFIGLHFLLAALLAWIIGGNILTSAMGTVVGNPWTFPFIWIAIYHVGCWLLGMPTTDDLLGQIYQTLDDYSLMEILSAPMMTLGPFLQSIILPMFVGGLIIGSMVWIVFYWVLEKIVREYKHNRYLKRSAAALMRREIKKGSNQDGAE</sequence>
<keyword evidence="1" id="KW-0472">Membrane</keyword>
<dbReference type="EMBL" id="PDEM01000031">
    <property type="protein sequence ID" value="PHZ83808.1"/>
    <property type="molecule type" value="Genomic_DNA"/>
</dbReference>
<evidence type="ECO:0000256" key="1">
    <source>
        <dbReference type="SAM" id="Phobius"/>
    </source>
</evidence>
<dbReference type="InterPro" id="IPR018639">
    <property type="entry name" value="DUF2062"/>
</dbReference>
<dbReference type="PANTHER" id="PTHR40547:SF1">
    <property type="entry name" value="SLL0298 PROTEIN"/>
    <property type="match status" value="1"/>
</dbReference>
<keyword evidence="1" id="KW-0812">Transmembrane</keyword>
<protein>
    <recommendedName>
        <fullName evidence="2">DUF2062 domain-containing protein</fullName>
    </recommendedName>
</protein>
<comment type="caution">
    <text evidence="3">The sequence shown here is derived from an EMBL/GenBank/DDBJ whole genome shotgun (WGS) entry which is preliminary data.</text>
</comment>
<evidence type="ECO:0000259" key="2">
    <source>
        <dbReference type="Pfam" id="PF09835"/>
    </source>
</evidence>
<dbReference type="Proteomes" id="UP000229730">
    <property type="component" value="Unassembled WGS sequence"/>
</dbReference>
<feature type="transmembrane region" description="Helical" evidence="1">
    <location>
        <begin position="35"/>
        <end position="55"/>
    </location>
</feature>
<accession>A0A2G4YNB9</accession>
<proteinExistence type="predicted"/>
<dbReference type="OrthoDB" id="7360463at2"/>
<feature type="transmembrane region" description="Helical" evidence="1">
    <location>
        <begin position="148"/>
        <end position="171"/>
    </location>
</feature>
<gene>
    <name evidence="3" type="ORF">CRD36_15755</name>
</gene>
<organism evidence="3 4">
    <name type="scientific">Paremcibacter congregatus</name>
    <dbReference type="NCBI Taxonomy" id="2043170"/>
    <lineage>
        <taxon>Bacteria</taxon>
        <taxon>Pseudomonadati</taxon>
        <taxon>Pseudomonadota</taxon>
        <taxon>Alphaproteobacteria</taxon>
        <taxon>Emcibacterales</taxon>
        <taxon>Emcibacteraceae</taxon>
        <taxon>Paremcibacter</taxon>
    </lineage>
</organism>
<feature type="transmembrane region" description="Helical" evidence="1">
    <location>
        <begin position="92"/>
        <end position="110"/>
    </location>
</feature>
<name>A0A2G4YNB9_9PROT</name>
<dbReference type="PANTHER" id="PTHR40547">
    <property type="entry name" value="SLL0298 PROTEIN"/>
    <property type="match status" value="1"/>
</dbReference>
<dbReference type="InParanoid" id="A0A2G4YNB9"/>
<reference evidence="3 4" key="1">
    <citation type="submission" date="2017-10" db="EMBL/GenBank/DDBJ databases">
        <title>Frigbacter circumglobatus gen. nov. sp. nov., isolated from sediment cultured in situ.</title>
        <authorList>
            <person name="Zhao Z."/>
        </authorList>
    </citation>
    <scope>NUCLEOTIDE SEQUENCE [LARGE SCALE GENOMIC DNA]</scope>
    <source>
        <strain evidence="3 4">ZYL</strain>
    </source>
</reference>
<feature type="domain" description="DUF2062" evidence="2">
    <location>
        <begin position="26"/>
        <end position="182"/>
    </location>
</feature>